<gene>
    <name evidence="1" type="ORF">CDAUBV1_LOCUS6848</name>
</gene>
<accession>A0AAV2TBS3</accession>
<dbReference type="GO" id="GO:0030286">
    <property type="term" value="C:dynein complex"/>
    <property type="evidence" value="ECO:0007669"/>
    <property type="project" value="InterPro"/>
</dbReference>
<dbReference type="GO" id="GO:0007017">
    <property type="term" value="P:microtubule-based process"/>
    <property type="evidence" value="ECO:0007669"/>
    <property type="project" value="InterPro"/>
</dbReference>
<organism evidence="1 2">
    <name type="scientific">Calicophoron daubneyi</name>
    <name type="common">Rumen fluke</name>
    <name type="synonym">Paramphistomum daubneyi</name>
    <dbReference type="NCBI Taxonomy" id="300641"/>
    <lineage>
        <taxon>Eukaryota</taxon>
        <taxon>Metazoa</taxon>
        <taxon>Spiralia</taxon>
        <taxon>Lophotrochozoa</taxon>
        <taxon>Platyhelminthes</taxon>
        <taxon>Trematoda</taxon>
        <taxon>Digenea</taxon>
        <taxon>Plagiorchiida</taxon>
        <taxon>Pronocephalata</taxon>
        <taxon>Paramphistomoidea</taxon>
        <taxon>Paramphistomidae</taxon>
        <taxon>Calicophoron</taxon>
    </lineage>
</organism>
<evidence type="ECO:0008006" key="3">
    <source>
        <dbReference type="Google" id="ProtNLM"/>
    </source>
</evidence>
<proteinExistence type="predicted"/>
<dbReference type="AlphaFoldDB" id="A0AAV2TBS3"/>
<evidence type="ECO:0000313" key="2">
    <source>
        <dbReference type="Proteomes" id="UP001497525"/>
    </source>
</evidence>
<dbReference type="InterPro" id="IPR011992">
    <property type="entry name" value="EF-hand-dom_pair"/>
</dbReference>
<dbReference type="Proteomes" id="UP001497525">
    <property type="component" value="Unassembled WGS sequence"/>
</dbReference>
<dbReference type="CDD" id="cd21454">
    <property type="entry name" value="DLC-like_TAL"/>
    <property type="match status" value="1"/>
</dbReference>
<dbReference type="Pfam" id="PF01221">
    <property type="entry name" value="Dynein_light"/>
    <property type="match status" value="1"/>
</dbReference>
<dbReference type="SMART" id="SM01375">
    <property type="entry name" value="Dynein_light"/>
    <property type="match status" value="1"/>
</dbReference>
<sequence length="189" mass="21907">MEQLIATFCDIGRENHFMITREDLVKYAEENELQETMPEIWMKLFDPEKTGKITIGSFCDRLGIVLSPELLHVKPDWNTKAEPPIRMTKSNVEVIHAEMPEIMQAQLVKLAEQYLVPDLIEGDGQMSNKSTLFKSKLDELYGPFWQVGVLSGPYWMTHSHRSARSFQFRIGDYSILAWQTPVHYALRKC</sequence>
<evidence type="ECO:0000313" key="1">
    <source>
        <dbReference type="EMBL" id="CAL5133579.1"/>
    </source>
</evidence>
<dbReference type="EMBL" id="CAXLJL010000156">
    <property type="protein sequence ID" value="CAL5133579.1"/>
    <property type="molecule type" value="Genomic_DNA"/>
</dbReference>
<dbReference type="Gene3D" id="3.30.740.10">
    <property type="entry name" value="Protein Inhibitor Of Neuronal Nitric Oxide Synthase"/>
    <property type="match status" value="1"/>
</dbReference>
<dbReference type="InterPro" id="IPR001372">
    <property type="entry name" value="Dynein_light_chain_typ-1/2"/>
</dbReference>
<dbReference type="SUPFAM" id="SSF54648">
    <property type="entry name" value="DLC"/>
    <property type="match status" value="1"/>
</dbReference>
<reference evidence="1" key="1">
    <citation type="submission" date="2024-06" db="EMBL/GenBank/DDBJ databases">
        <authorList>
            <person name="Liu X."/>
            <person name="Lenzi L."/>
            <person name="Haldenby T S."/>
            <person name="Uol C."/>
        </authorList>
    </citation>
    <scope>NUCLEOTIDE SEQUENCE</scope>
</reference>
<comment type="caution">
    <text evidence="1">The sequence shown here is derived from an EMBL/GenBank/DDBJ whole genome shotgun (WGS) entry which is preliminary data.</text>
</comment>
<dbReference type="SUPFAM" id="SSF47473">
    <property type="entry name" value="EF-hand"/>
    <property type="match status" value="1"/>
</dbReference>
<name>A0AAV2TBS3_CALDB</name>
<dbReference type="InterPro" id="IPR037177">
    <property type="entry name" value="DLC_sf"/>
</dbReference>
<protein>
    <recommendedName>
        <fullName evidence="3">Tegument antigen</fullName>
    </recommendedName>
</protein>